<keyword evidence="1" id="KW-0378">Hydrolase</keyword>
<dbReference type="InterPro" id="IPR039448">
    <property type="entry name" value="Beta_helix"/>
</dbReference>
<dbReference type="SMART" id="SM00710">
    <property type="entry name" value="PbH1"/>
    <property type="match status" value="6"/>
</dbReference>
<feature type="signal peptide" evidence="4">
    <location>
        <begin position="1"/>
        <end position="36"/>
    </location>
</feature>
<dbReference type="EMBL" id="VNHS01000006">
    <property type="protein sequence ID" value="TYP74038.1"/>
    <property type="molecule type" value="Genomic_DNA"/>
</dbReference>
<dbReference type="Pfam" id="PF02839">
    <property type="entry name" value="CBM_5_12"/>
    <property type="match status" value="1"/>
</dbReference>
<evidence type="ECO:0000256" key="1">
    <source>
        <dbReference type="ARBA" id="ARBA00022801"/>
    </source>
</evidence>
<dbReference type="Gene3D" id="2.160.20.10">
    <property type="entry name" value="Single-stranded right-handed beta-helix, Pectin lyase-like"/>
    <property type="match status" value="1"/>
</dbReference>
<dbReference type="GO" id="GO:0016829">
    <property type="term" value="F:lyase activity"/>
    <property type="evidence" value="ECO:0007669"/>
    <property type="project" value="UniProtKB-KW"/>
</dbReference>
<keyword evidence="2" id="KW-0119">Carbohydrate metabolism</keyword>
<feature type="domain" description="Chitin-binding type-3" evidence="5">
    <location>
        <begin position="48"/>
        <end position="93"/>
    </location>
</feature>
<dbReference type="InterPro" id="IPR006626">
    <property type="entry name" value="PbH1"/>
</dbReference>
<dbReference type="CDD" id="cd12215">
    <property type="entry name" value="ChiC_BD"/>
    <property type="match status" value="1"/>
</dbReference>
<keyword evidence="6" id="KW-0456">Lyase</keyword>
<keyword evidence="7" id="KW-1185">Reference proteome</keyword>
<dbReference type="InterPro" id="IPR036573">
    <property type="entry name" value="CBM_sf_5/12"/>
</dbReference>
<comment type="caution">
    <text evidence="6">The sequence shown here is derived from an EMBL/GenBank/DDBJ whole genome shotgun (WGS) entry which is preliminary data.</text>
</comment>
<feature type="chain" id="PRO_5038951660" evidence="4">
    <location>
        <begin position="37"/>
        <end position="406"/>
    </location>
</feature>
<dbReference type="Proteomes" id="UP000323257">
    <property type="component" value="Unassembled WGS sequence"/>
</dbReference>
<dbReference type="Gene3D" id="2.10.10.20">
    <property type="entry name" value="Carbohydrate-binding module superfamily 5/12"/>
    <property type="match status" value="1"/>
</dbReference>
<dbReference type="RefSeq" id="WP_246183429.1">
    <property type="nucleotide sequence ID" value="NZ_VNHS01000006.1"/>
</dbReference>
<reference evidence="6 7" key="1">
    <citation type="submission" date="2019-07" db="EMBL/GenBank/DDBJ databases">
        <title>Genomic Encyclopedia of Type Strains, Phase III (KMG-III): the genomes of soil and plant-associated and newly described type strains.</title>
        <authorList>
            <person name="Whitman W."/>
        </authorList>
    </citation>
    <scope>NUCLEOTIDE SEQUENCE [LARGE SCALE GENOMIC DNA]</scope>
    <source>
        <strain evidence="6 7">BL24</strain>
    </source>
</reference>
<name>A0A5S5C617_9BACL</name>
<evidence type="ECO:0000256" key="3">
    <source>
        <dbReference type="SAM" id="MobiDB-lite"/>
    </source>
</evidence>
<dbReference type="GO" id="GO:0004553">
    <property type="term" value="F:hydrolase activity, hydrolyzing O-glycosyl compounds"/>
    <property type="evidence" value="ECO:0007669"/>
    <property type="project" value="InterPro"/>
</dbReference>
<evidence type="ECO:0000313" key="6">
    <source>
        <dbReference type="EMBL" id="TYP74038.1"/>
    </source>
</evidence>
<dbReference type="AlphaFoldDB" id="A0A5S5C617"/>
<evidence type="ECO:0000313" key="7">
    <source>
        <dbReference type="Proteomes" id="UP000323257"/>
    </source>
</evidence>
<dbReference type="InterPro" id="IPR003610">
    <property type="entry name" value="CBM5/12"/>
</dbReference>
<keyword evidence="2" id="KW-0624">Polysaccharide degradation</keyword>
<dbReference type="Pfam" id="PF13229">
    <property type="entry name" value="Beta_helix"/>
    <property type="match status" value="1"/>
</dbReference>
<accession>A0A5S5C617</accession>
<gene>
    <name evidence="6" type="ORF">BCM02_106319</name>
</gene>
<dbReference type="SUPFAM" id="SSF51126">
    <property type="entry name" value="Pectin lyase-like"/>
    <property type="match status" value="1"/>
</dbReference>
<dbReference type="InterPro" id="IPR012334">
    <property type="entry name" value="Pectin_lyas_fold"/>
</dbReference>
<organism evidence="6 7">
    <name type="scientific">Paenibacillus methanolicus</name>
    <dbReference type="NCBI Taxonomy" id="582686"/>
    <lineage>
        <taxon>Bacteria</taxon>
        <taxon>Bacillati</taxon>
        <taxon>Bacillota</taxon>
        <taxon>Bacilli</taxon>
        <taxon>Bacillales</taxon>
        <taxon>Paenibacillaceae</taxon>
        <taxon>Paenibacillus</taxon>
    </lineage>
</organism>
<keyword evidence="4" id="KW-0732">Signal</keyword>
<evidence type="ECO:0000256" key="4">
    <source>
        <dbReference type="SAM" id="SignalP"/>
    </source>
</evidence>
<protein>
    <submittedName>
        <fullName evidence="6">Parallel beta helix pectate lyase-like protein</fullName>
    </submittedName>
</protein>
<dbReference type="SMART" id="SM00495">
    <property type="entry name" value="ChtBD3"/>
    <property type="match status" value="1"/>
</dbReference>
<dbReference type="SUPFAM" id="SSF51055">
    <property type="entry name" value="Carbohydrate binding domain"/>
    <property type="match status" value="1"/>
</dbReference>
<dbReference type="GO" id="GO:0005576">
    <property type="term" value="C:extracellular region"/>
    <property type="evidence" value="ECO:0007669"/>
    <property type="project" value="InterPro"/>
</dbReference>
<dbReference type="GO" id="GO:0030246">
    <property type="term" value="F:carbohydrate binding"/>
    <property type="evidence" value="ECO:0007669"/>
    <property type="project" value="InterPro"/>
</dbReference>
<dbReference type="InterPro" id="IPR011050">
    <property type="entry name" value="Pectin_lyase_fold/virulence"/>
</dbReference>
<evidence type="ECO:0000256" key="2">
    <source>
        <dbReference type="ARBA" id="ARBA00023326"/>
    </source>
</evidence>
<proteinExistence type="predicted"/>
<dbReference type="GO" id="GO:0000272">
    <property type="term" value="P:polysaccharide catabolic process"/>
    <property type="evidence" value="ECO:0007669"/>
    <property type="project" value="UniProtKB-KW"/>
</dbReference>
<feature type="region of interest" description="Disordered" evidence="3">
    <location>
        <begin position="92"/>
        <end position="112"/>
    </location>
</feature>
<evidence type="ECO:0000259" key="5">
    <source>
        <dbReference type="SMART" id="SM00495"/>
    </source>
</evidence>
<sequence>MMTVNVQRARAKRGTMLLLALLLAASAILMTGIAIAKPRHASAAACTAPAWSASAAYSGGAQVTHQNKLWQAKWWTSGEEPGTTGQWGVWEDKGACDSSGGGGTTPPQEPAAGTIPCSTASCLHGALKNVQPGQRIALAAGTYTGSFSSAVNGTAAAPITIESADPNNPAILSGYSAGSGYALQVTGDYWVIRKLKFTNAQKGIMLDNANHALITGVEVYNIGYEGVHFRDGSSHGTIENSHVHDTGKTNAGFGEGVYVGSADGASYNPNTHHNTIRNVVIGPNVTAEHIDIKERTIGTLVEYCTFYGEGISGANYADSFIDVKGNEAIIRNNVGYQNDNNVLVDAFQLHEIIAGWGINNQFMNNTVHLTNSAVYVVGAYSNSNAIAKGNTRSPAGNMYRGNVTVQ</sequence>